<reference evidence="2 4" key="2">
    <citation type="submission" date="2020-02" db="EMBL/GenBank/DDBJ databases">
        <title>The WGS of Modestobacter muralis DSM 100205.</title>
        <authorList>
            <person name="Jiang Z."/>
        </authorList>
    </citation>
    <scope>NUCLEOTIDE SEQUENCE [LARGE SCALE GENOMIC DNA]</scope>
    <source>
        <strain evidence="2 4">DSM 100205</strain>
    </source>
</reference>
<dbReference type="AlphaFoldDB" id="A0A6P0HBF2"/>
<dbReference type="EMBL" id="JAAGWB010000063">
    <property type="protein sequence ID" value="NEN53217.1"/>
    <property type="molecule type" value="Genomic_DNA"/>
</dbReference>
<sequence length="191" mass="20979">MTAPGQAGQLPTLGLLLGPMLGDGGGGRVHAKGSGREAGSEFAEEYWRWGGGSRLSTGGRSMTSGPVATVLRPRRGPVESMPGPTPWLGWTDRLLAPRHLHVWGRRGEDWRIDDVARWSPVVEGAVEVRVVHVEDGRVGALHVLPDRGWVMSIELPGSLTWAIDEIDDDPDVARWPLRRWFEDVVPARDSW</sequence>
<protein>
    <submittedName>
        <fullName evidence="2">Uncharacterized protein</fullName>
    </submittedName>
</protein>
<reference evidence="1 3" key="1">
    <citation type="submission" date="2020-01" db="EMBL/GenBank/DDBJ databases">
        <title>the WGS Modestobacter muralis CPCC 204518.</title>
        <authorList>
            <person name="Jiang Z."/>
        </authorList>
    </citation>
    <scope>NUCLEOTIDE SEQUENCE [LARGE SCALE GENOMIC DNA]</scope>
    <source>
        <strain evidence="1 3">DSM 100205</strain>
    </source>
</reference>
<dbReference type="RefSeq" id="WP_163613014.1">
    <property type="nucleotide sequence ID" value="NZ_JAAGWB010000063.1"/>
</dbReference>
<evidence type="ECO:0000313" key="4">
    <source>
        <dbReference type="Proteomes" id="UP000471152"/>
    </source>
</evidence>
<comment type="caution">
    <text evidence="2">The sequence shown here is derived from an EMBL/GenBank/DDBJ whole genome shotgun (WGS) entry which is preliminary data.</text>
</comment>
<evidence type="ECO:0000313" key="3">
    <source>
        <dbReference type="Proteomes" id="UP000468828"/>
    </source>
</evidence>
<dbReference type="EMBL" id="JAAGWH010000060">
    <property type="protein sequence ID" value="NEK96317.1"/>
    <property type="molecule type" value="Genomic_DNA"/>
</dbReference>
<proteinExistence type="predicted"/>
<evidence type="ECO:0000313" key="2">
    <source>
        <dbReference type="EMBL" id="NEN53217.1"/>
    </source>
</evidence>
<evidence type="ECO:0000313" key="1">
    <source>
        <dbReference type="EMBL" id="NEK96317.1"/>
    </source>
</evidence>
<keyword evidence="3" id="KW-1185">Reference proteome</keyword>
<dbReference type="Proteomes" id="UP000471152">
    <property type="component" value="Unassembled WGS sequence"/>
</dbReference>
<gene>
    <name evidence="2" type="ORF">G3R41_20130</name>
    <name evidence="1" type="ORF">GCU67_19415</name>
</gene>
<dbReference type="Proteomes" id="UP000468828">
    <property type="component" value="Unassembled WGS sequence"/>
</dbReference>
<organism evidence="2 4">
    <name type="scientific">Modestobacter muralis</name>
    <dbReference type="NCBI Taxonomy" id="1608614"/>
    <lineage>
        <taxon>Bacteria</taxon>
        <taxon>Bacillati</taxon>
        <taxon>Actinomycetota</taxon>
        <taxon>Actinomycetes</taxon>
        <taxon>Geodermatophilales</taxon>
        <taxon>Geodermatophilaceae</taxon>
        <taxon>Modestobacter</taxon>
    </lineage>
</organism>
<accession>A0A6P0HBF2</accession>
<name>A0A6P0HBF2_9ACTN</name>